<evidence type="ECO:0000313" key="2">
    <source>
        <dbReference type="Proteomes" id="UP000271098"/>
    </source>
</evidence>
<dbReference type="PANTHER" id="PTHR48187">
    <property type="entry name" value="LD21810P"/>
    <property type="match status" value="1"/>
</dbReference>
<evidence type="ECO:0008006" key="3">
    <source>
        <dbReference type="Google" id="ProtNLM"/>
    </source>
</evidence>
<reference evidence="1 2" key="1">
    <citation type="submission" date="2018-11" db="EMBL/GenBank/DDBJ databases">
        <authorList>
            <consortium name="Pathogen Informatics"/>
        </authorList>
    </citation>
    <scope>NUCLEOTIDE SEQUENCE [LARGE SCALE GENOMIC DNA]</scope>
</reference>
<proteinExistence type="predicted"/>
<dbReference type="EMBL" id="UYRT01086996">
    <property type="protein sequence ID" value="VDN32032.1"/>
    <property type="molecule type" value="Genomic_DNA"/>
</dbReference>
<accession>A0A3P7QJ56</accession>
<dbReference type="OrthoDB" id="5086500at2759"/>
<sequence>MIDQGILTLLMQLFLYYRENNDSICLNTLKILANIAMQGEYCAAALAHSEWLPLLASMVASDSFEETLMAEKICNNGLSVFDSTRRRLKTDVYELYHSDEEPIADLVLMHGIRGSAWLPQDIQFPIRIVAIDYASSLVRFRGVNETLSARAQKFTAQLKAAGVGGLLVKRILLDDAALLRSTIGILFMATPHRGSPYAIYAPLGLRPSDDVKLLHQQSEVNRQVRLPSNFLIFTHLIATTGHPLSAKKLAGGLLVKRILLDDAALLRSTIGILFMATPHRGSPYAIYAPLGLRPSDDVKLLHQQSEVNRQLHKDFLGIVDSIPVLKSIAETQKAPLIMRQKGVLVPPESAFLERGAFYHISDIHHNICKPSSREHPVYGIVLQFINDAVHYIMKKGNERNN</sequence>
<name>A0A3P7QJ56_9BILA</name>
<organism evidence="1 2">
    <name type="scientific">Gongylonema pulchrum</name>
    <dbReference type="NCBI Taxonomy" id="637853"/>
    <lineage>
        <taxon>Eukaryota</taxon>
        <taxon>Metazoa</taxon>
        <taxon>Ecdysozoa</taxon>
        <taxon>Nematoda</taxon>
        <taxon>Chromadorea</taxon>
        <taxon>Rhabditida</taxon>
        <taxon>Spirurina</taxon>
        <taxon>Spiruromorpha</taxon>
        <taxon>Spiruroidea</taxon>
        <taxon>Gongylonematidae</taxon>
        <taxon>Gongylonema</taxon>
    </lineage>
</organism>
<protein>
    <recommendedName>
        <fullName evidence="3">DUF676 domain-containing protein</fullName>
    </recommendedName>
</protein>
<gene>
    <name evidence="1" type="ORF">GPUH_LOCUS18569</name>
</gene>
<dbReference type="AlphaFoldDB" id="A0A3P7QJ56"/>
<dbReference type="Proteomes" id="UP000271098">
    <property type="component" value="Unassembled WGS sequence"/>
</dbReference>
<evidence type="ECO:0000313" key="1">
    <source>
        <dbReference type="EMBL" id="VDN32032.1"/>
    </source>
</evidence>
<dbReference type="PANTHER" id="PTHR48187:SF2">
    <property type="entry name" value="LD21810P"/>
    <property type="match status" value="1"/>
</dbReference>
<keyword evidence="2" id="KW-1185">Reference proteome</keyword>